<dbReference type="AlphaFoldDB" id="D0LK02"/>
<dbReference type="NCBIfam" id="TIGR01490">
    <property type="entry name" value="HAD-SF-IB-hyp1"/>
    <property type="match status" value="1"/>
</dbReference>
<reference evidence="4 5" key="1">
    <citation type="journal article" date="2010" name="Stand. Genomic Sci.">
        <title>Complete genome sequence of Haliangium ochraceum type strain (SMP-2).</title>
        <authorList>
            <consortium name="US DOE Joint Genome Institute (JGI-PGF)"/>
            <person name="Ivanova N."/>
            <person name="Daum C."/>
            <person name="Lang E."/>
            <person name="Abt B."/>
            <person name="Kopitz M."/>
            <person name="Saunders E."/>
            <person name="Lapidus A."/>
            <person name="Lucas S."/>
            <person name="Glavina Del Rio T."/>
            <person name="Nolan M."/>
            <person name="Tice H."/>
            <person name="Copeland A."/>
            <person name="Cheng J.F."/>
            <person name="Chen F."/>
            <person name="Bruce D."/>
            <person name="Goodwin L."/>
            <person name="Pitluck S."/>
            <person name="Mavromatis K."/>
            <person name="Pati A."/>
            <person name="Mikhailova N."/>
            <person name="Chen A."/>
            <person name="Palaniappan K."/>
            <person name="Land M."/>
            <person name="Hauser L."/>
            <person name="Chang Y.J."/>
            <person name="Jeffries C.D."/>
            <person name="Detter J.C."/>
            <person name="Brettin T."/>
            <person name="Rohde M."/>
            <person name="Goker M."/>
            <person name="Bristow J."/>
            <person name="Markowitz V."/>
            <person name="Eisen J.A."/>
            <person name="Hugenholtz P."/>
            <person name="Kyrpides N.C."/>
            <person name="Klenk H.P."/>
        </authorList>
    </citation>
    <scope>NUCLEOTIDE SEQUENCE [LARGE SCALE GENOMIC DNA]</scope>
    <source>
        <strain evidence="5">DSM 14365 / CIP 107738 / JCM 11303 / AJ 13395 / SMP-2</strain>
    </source>
</reference>
<dbReference type="HOGENOM" id="CLU_052657_1_1_7"/>
<dbReference type="Proteomes" id="UP000001880">
    <property type="component" value="Chromosome"/>
</dbReference>
<dbReference type="Gene3D" id="1.20.1440.100">
    <property type="entry name" value="SG protein - dephosphorylation function"/>
    <property type="match status" value="1"/>
</dbReference>
<keyword evidence="2 4" id="KW-0378">Hydrolase</keyword>
<protein>
    <submittedName>
        <fullName evidence="4">HAD-superfamily subfamily IB hydrolase, TIGR01490</fullName>
    </submittedName>
</protein>
<dbReference type="Gene3D" id="3.40.50.1000">
    <property type="entry name" value="HAD superfamily/HAD-like"/>
    <property type="match status" value="1"/>
</dbReference>
<name>D0LK02_HALO1</name>
<dbReference type="InterPro" id="IPR023214">
    <property type="entry name" value="HAD_sf"/>
</dbReference>
<sequence>MTARRVLRRAAFFDLDRTVLRIDTGTSWMRYLYERGELSMFELARVLYWGLLYRAAVLDMEAVAQRLAADFAGNREAEVIAKSRLWHLTHIADQVTATARETIERHRQGGDLVVLLTGTTQYAAEAVGRGLDIEHTLSSRVQVREGVFTGKLDQLCFGPHKVSVAERFANEHRIDLSRSYFYSDSYNDMPMLRRVGVPVAVNPDARLRRHARRSGWRIEHWH</sequence>
<dbReference type="InterPro" id="IPR036412">
    <property type="entry name" value="HAD-like_sf"/>
</dbReference>
<dbReference type="EMBL" id="CP001804">
    <property type="protein sequence ID" value="ACY18509.1"/>
    <property type="molecule type" value="Genomic_DNA"/>
</dbReference>
<dbReference type="Pfam" id="PF12710">
    <property type="entry name" value="HAD"/>
    <property type="match status" value="1"/>
</dbReference>
<accession>D0LK02</accession>
<proteinExistence type="predicted"/>
<dbReference type="OrthoDB" id="9784466at2"/>
<dbReference type="eggNOG" id="COG0560">
    <property type="taxonomic scope" value="Bacteria"/>
</dbReference>
<dbReference type="NCBIfam" id="TIGR01488">
    <property type="entry name" value="HAD-SF-IB"/>
    <property type="match status" value="1"/>
</dbReference>
<dbReference type="GO" id="GO:0016787">
    <property type="term" value="F:hydrolase activity"/>
    <property type="evidence" value="ECO:0007669"/>
    <property type="project" value="UniProtKB-KW"/>
</dbReference>
<keyword evidence="3" id="KW-0460">Magnesium</keyword>
<dbReference type="STRING" id="502025.Hoch_6034"/>
<evidence type="ECO:0000256" key="2">
    <source>
        <dbReference type="ARBA" id="ARBA00022801"/>
    </source>
</evidence>
<evidence type="ECO:0000313" key="4">
    <source>
        <dbReference type="EMBL" id="ACY18509.1"/>
    </source>
</evidence>
<dbReference type="SUPFAM" id="SSF56784">
    <property type="entry name" value="HAD-like"/>
    <property type="match status" value="1"/>
</dbReference>
<gene>
    <name evidence="4" type="ordered locus">Hoch_6034</name>
</gene>
<evidence type="ECO:0000256" key="1">
    <source>
        <dbReference type="ARBA" id="ARBA00022723"/>
    </source>
</evidence>
<dbReference type="KEGG" id="hoh:Hoch_6034"/>
<dbReference type="PANTHER" id="PTHR43344:SF13">
    <property type="entry name" value="PHOSPHATASE RV3661-RELATED"/>
    <property type="match status" value="1"/>
</dbReference>
<dbReference type="InterPro" id="IPR050582">
    <property type="entry name" value="HAD-like_SerB"/>
</dbReference>
<keyword evidence="1" id="KW-0479">Metal-binding</keyword>
<evidence type="ECO:0000313" key="5">
    <source>
        <dbReference type="Proteomes" id="UP000001880"/>
    </source>
</evidence>
<keyword evidence="5" id="KW-1185">Reference proteome</keyword>
<dbReference type="GO" id="GO:0046872">
    <property type="term" value="F:metal ion binding"/>
    <property type="evidence" value="ECO:0007669"/>
    <property type="project" value="UniProtKB-KW"/>
</dbReference>
<dbReference type="PANTHER" id="PTHR43344">
    <property type="entry name" value="PHOSPHOSERINE PHOSPHATASE"/>
    <property type="match status" value="1"/>
</dbReference>
<evidence type="ECO:0000256" key="3">
    <source>
        <dbReference type="ARBA" id="ARBA00022842"/>
    </source>
</evidence>
<dbReference type="InterPro" id="IPR006385">
    <property type="entry name" value="HAD_hydro_SerB1"/>
</dbReference>
<dbReference type="RefSeq" id="WP_012831101.1">
    <property type="nucleotide sequence ID" value="NC_013440.1"/>
</dbReference>
<organism evidence="4 5">
    <name type="scientific">Haliangium ochraceum (strain DSM 14365 / JCM 11303 / SMP-2)</name>
    <dbReference type="NCBI Taxonomy" id="502025"/>
    <lineage>
        <taxon>Bacteria</taxon>
        <taxon>Pseudomonadati</taxon>
        <taxon>Myxococcota</taxon>
        <taxon>Polyangia</taxon>
        <taxon>Haliangiales</taxon>
        <taxon>Kofleriaceae</taxon>
        <taxon>Haliangium</taxon>
    </lineage>
</organism>